<dbReference type="EMBL" id="OE186051">
    <property type="protein sequence ID" value="CAD7577720.1"/>
    <property type="molecule type" value="Genomic_DNA"/>
</dbReference>
<accession>A0A7R9PCC3</accession>
<protein>
    <submittedName>
        <fullName evidence="1">(California timema) hypothetical protein</fullName>
    </submittedName>
</protein>
<proteinExistence type="predicted"/>
<reference evidence="1" key="1">
    <citation type="submission" date="2020-11" db="EMBL/GenBank/DDBJ databases">
        <authorList>
            <person name="Tran Van P."/>
        </authorList>
    </citation>
    <scope>NUCLEOTIDE SEQUENCE</scope>
</reference>
<gene>
    <name evidence="1" type="ORF">TCMB3V08_LOCUS10268</name>
</gene>
<organism evidence="1">
    <name type="scientific">Timema californicum</name>
    <name type="common">California timema</name>
    <name type="synonym">Walking stick</name>
    <dbReference type="NCBI Taxonomy" id="61474"/>
    <lineage>
        <taxon>Eukaryota</taxon>
        <taxon>Metazoa</taxon>
        <taxon>Ecdysozoa</taxon>
        <taxon>Arthropoda</taxon>
        <taxon>Hexapoda</taxon>
        <taxon>Insecta</taxon>
        <taxon>Pterygota</taxon>
        <taxon>Neoptera</taxon>
        <taxon>Polyneoptera</taxon>
        <taxon>Phasmatodea</taxon>
        <taxon>Timematodea</taxon>
        <taxon>Timematoidea</taxon>
        <taxon>Timematidae</taxon>
        <taxon>Timema</taxon>
    </lineage>
</organism>
<dbReference type="AlphaFoldDB" id="A0A7R9PCC3"/>
<name>A0A7R9PCC3_TIMCA</name>
<evidence type="ECO:0000313" key="1">
    <source>
        <dbReference type="EMBL" id="CAD7577720.1"/>
    </source>
</evidence>
<sequence length="126" mass="14302">MLESCSVFYVGTVTGSDILTGHSRILFSKAEGDQLKCRVCVFKKIGAKTWETSSQCDGTFRVSEVLLAALRELPLAQHETNTQANSYILSLKGLNFPLTENEPAREDIIRRLRKRMLKLGRRRQEK</sequence>